<dbReference type="AlphaFoldDB" id="A0A2Z5FS34"/>
<reference evidence="2 3" key="1">
    <citation type="journal article" date="2018" name="Front. Microbiol.">
        <title>Hydrolytic Capabilities as a Key to Environmental Success: Chitinolytic and Cellulolytic Acidobacteria From Acidic Sub-arctic Soils and Boreal Peatlands.</title>
        <authorList>
            <person name="Belova S.E."/>
            <person name="Ravin N.V."/>
            <person name="Pankratov T.A."/>
            <person name="Rakitin A.L."/>
            <person name="Ivanova A.A."/>
            <person name="Beletsky A.V."/>
            <person name="Mardanov A.V."/>
            <person name="Sinninghe Damste J.S."/>
            <person name="Dedysh S.N."/>
        </authorList>
    </citation>
    <scope>NUCLEOTIDE SEQUENCE [LARGE SCALE GENOMIC DNA]</scope>
    <source>
        <strain evidence="2 3">SBC82</strain>
    </source>
</reference>
<dbReference type="EMBL" id="CP030840">
    <property type="protein sequence ID" value="AXC09543.1"/>
    <property type="molecule type" value="Genomic_DNA"/>
</dbReference>
<accession>A0A2Z5FS34</accession>
<organism evidence="2 3">
    <name type="scientific">Acidisarcina polymorpha</name>
    <dbReference type="NCBI Taxonomy" id="2211140"/>
    <lineage>
        <taxon>Bacteria</taxon>
        <taxon>Pseudomonadati</taxon>
        <taxon>Acidobacteriota</taxon>
        <taxon>Terriglobia</taxon>
        <taxon>Terriglobales</taxon>
        <taxon>Acidobacteriaceae</taxon>
        <taxon>Acidisarcina</taxon>
    </lineage>
</organism>
<gene>
    <name evidence="2" type="ORF">ACPOL_0158</name>
</gene>
<dbReference type="Proteomes" id="UP000253606">
    <property type="component" value="Chromosome"/>
</dbReference>
<feature type="region of interest" description="Disordered" evidence="1">
    <location>
        <begin position="12"/>
        <end position="31"/>
    </location>
</feature>
<evidence type="ECO:0000313" key="3">
    <source>
        <dbReference type="Proteomes" id="UP000253606"/>
    </source>
</evidence>
<evidence type="ECO:0000313" key="2">
    <source>
        <dbReference type="EMBL" id="AXC09543.1"/>
    </source>
</evidence>
<proteinExistence type="predicted"/>
<dbReference type="KEGG" id="abas:ACPOL_0158"/>
<evidence type="ECO:0000256" key="1">
    <source>
        <dbReference type="SAM" id="MobiDB-lite"/>
    </source>
</evidence>
<keyword evidence="3" id="KW-1185">Reference proteome</keyword>
<sequence length="59" mass="6111">MAMLVIGSADAVGSYRSPSSGRISDHPDSAPAGVKRIAVSALTEQPPTKKKSKEILCIS</sequence>
<protein>
    <submittedName>
        <fullName evidence="2">Uncharacterized protein</fullName>
    </submittedName>
</protein>
<name>A0A2Z5FS34_9BACT</name>